<keyword evidence="4 6" id="KW-1133">Transmembrane helix</keyword>
<dbReference type="PANTHER" id="PTHR30250">
    <property type="entry name" value="PST FAMILY PREDICTED COLANIC ACID TRANSPORTER"/>
    <property type="match status" value="1"/>
</dbReference>
<comment type="subcellular location">
    <subcellularLocation>
        <location evidence="1">Cell membrane</location>
        <topology evidence="1">Multi-pass membrane protein</topology>
    </subcellularLocation>
</comment>
<evidence type="ECO:0000256" key="6">
    <source>
        <dbReference type="SAM" id="Phobius"/>
    </source>
</evidence>
<keyword evidence="3 6" id="KW-0812">Transmembrane</keyword>
<feature type="transmembrane region" description="Helical" evidence="6">
    <location>
        <begin position="296"/>
        <end position="320"/>
    </location>
</feature>
<evidence type="ECO:0000256" key="1">
    <source>
        <dbReference type="ARBA" id="ARBA00004651"/>
    </source>
</evidence>
<evidence type="ECO:0000256" key="3">
    <source>
        <dbReference type="ARBA" id="ARBA00022692"/>
    </source>
</evidence>
<feature type="transmembrane region" description="Helical" evidence="6">
    <location>
        <begin position="76"/>
        <end position="101"/>
    </location>
</feature>
<feature type="transmembrane region" description="Helical" evidence="6">
    <location>
        <begin position="391"/>
        <end position="411"/>
    </location>
</feature>
<dbReference type="RefSeq" id="WP_227177642.1">
    <property type="nucleotide sequence ID" value="NZ_JAJBZT010000001.1"/>
</dbReference>
<evidence type="ECO:0000256" key="2">
    <source>
        <dbReference type="ARBA" id="ARBA00022475"/>
    </source>
</evidence>
<proteinExistence type="predicted"/>
<feature type="transmembrane region" description="Helical" evidence="6">
    <location>
        <begin position="44"/>
        <end position="64"/>
    </location>
</feature>
<sequence length="427" mass="47025">MSADRHFFKSILTLLTGATLAQALPLLAAPLLTRMYAPDDFGLFAFYSGLMSNLAVVATARYELAIVLPKEENDAAHLLGLSLIVSILWAFVLLPISLLFGNQIAHVLGHPEISMWLPLLALSVMLAGFSQAFTNWANRQRQDRLLASSRFVQSGGMVGVQVTGGLLKFGEEGLILGQVAGQVLSTFMLGWKHLITGFASLRHLSWHRMKQLALEYKAFPTINSMHAFVTAGQETGALWLLAHYGNHAALGFYGLTIRVLKTPVGLVGSVVGQVLYQRMAETKHQQKPLLPLFRKILLLLTGVAIIPTLILLIGGEWLFIKVFGVRWAEAGRYAQWLSPYMLLYFVASPLASLPLVIGKQKSSFSFAVVGIFSYLFGMWLGVAVLPSVESGLAVVSIAMCIYFFIYLAWMWRAIATSDKQLEMGHHD</sequence>
<feature type="transmembrane region" description="Helical" evidence="6">
    <location>
        <begin position="340"/>
        <end position="357"/>
    </location>
</feature>
<evidence type="ECO:0000256" key="4">
    <source>
        <dbReference type="ARBA" id="ARBA00022989"/>
    </source>
</evidence>
<organism evidence="7 8">
    <name type="scientific">Leeia speluncae</name>
    <dbReference type="NCBI Taxonomy" id="2884804"/>
    <lineage>
        <taxon>Bacteria</taxon>
        <taxon>Pseudomonadati</taxon>
        <taxon>Pseudomonadota</taxon>
        <taxon>Betaproteobacteria</taxon>
        <taxon>Neisseriales</taxon>
        <taxon>Leeiaceae</taxon>
        <taxon>Leeia</taxon>
    </lineage>
</organism>
<comment type="caution">
    <text evidence="7">The sequence shown here is derived from an EMBL/GenBank/DDBJ whole genome shotgun (WGS) entry which is preliminary data.</text>
</comment>
<dbReference type="PANTHER" id="PTHR30250:SF28">
    <property type="entry name" value="POLYSACCHARIDE BIOSYNTHESIS PROTEIN"/>
    <property type="match status" value="1"/>
</dbReference>
<feature type="transmembrane region" description="Helical" evidence="6">
    <location>
        <begin position="364"/>
        <end position="385"/>
    </location>
</feature>
<evidence type="ECO:0000313" key="8">
    <source>
        <dbReference type="Proteomes" id="UP001165395"/>
    </source>
</evidence>
<evidence type="ECO:0000256" key="5">
    <source>
        <dbReference type="ARBA" id="ARBA00023136"/>
    </source>
</evidence>
<dbReference type="EMBL" id="JAJBZT010000001">
    <property type="protein sequence ID" value="MCB6182157.1"/>
    <property type="molecule type" value="Genomic_DNA"/>
</dbReference>
<dbReference type="Proteomes" id="UP001165395">
    <property type="component" value="Unassembled WGS sequence"/>
</dbReference>
<reference evidence="7" key="1">
    <citation type="submission" date="2021-10" db="EMBL/GenBank/DDBJ databases">
        <title>The complete genome sequence of Leeia sp. TBRC 13508.</title>
        <authorList>
            <person name="Charoenyingcharoen P."/>
            <person name="Yukphan P."/>
        </authorList>
    </citation>
    <scope>NUCLEOTIDE SEQUENCE</scope>
    <source>
        <strain evidence="7">TBRC 13508</strain>
    </source>
</reference>
<protein>
    <submittedName>
        <fullName evidence="7">Oligosaccharide flippase family protein</fullName>
    </submittedName>
</protein>
<name>A0ABS8D1V0_9NEIS</name>
<dbReference type="Pfam" id="PF13440">
    <property type="entry name" value="Polysacc_synt_3"/>
    <property type="match status" value="1"/>
</dbReference>
<keyword evidence="2" id="KW-1003">Cell membrane</keyword>
<dbReference type="InterPro" id="IPR050833">
    <property type="entry name" value="Poly_Biosynth_Transport"/>
</dbReference>
<keyword evidence="8" id="KW-1185">Reference proteome</keyword>
<gene>
    <name evidence="7" type="ORF">LIN78_01125</name>
</gene>
<keyword evidence="5 6" id="KW-0472">Membrane</keyword>
<evidence type="ECO:0000313" key="7">
    <source>
        <dbReference type="EMBL" id="MCB6182157.1"/>
    </source>
</evidence>
<feature type="transmembrane region" description="Helical" evidence="6">
    <location>
        <begin position="113"/>
        <end position="134"/>
    </location>
</feature>
<accession>A0ABS8D1V0</accession>